<dbReference type="Pfam" id="PF00109">
    <property type="entry name" value="ketoacyl-synt"/>
    <property type="match status" value="1"/>
</dbReference>
<proteinExistence type="inferred from homology"/>
<dbReference type="PANTHER" id="PTHR11712:SF347">
    <property type="entry name" value="BETA KETOACYL-ACYL CARRIER PROTEIN SYNTHASE"/>
    <property type="match status" value="1"/>
</dbReference>
<organism evidence="6 7">
    <name type="scientific">Natronomicrosphaera hydrolytica</name>
    <dbReference type="NCBI Taxonomy" id="3242702"/>
    <lineage>
        <taxon>Bacteria</taxon>
        <taxon>Pseudomonadati</taxon>
        <taxon>Planctomycetota</taxon>
        <taxon>Phycisphaerae</taxon>
        <taxon>Phycisphaerales</taxon>
        <taxon>Phycisphaeraceae</taxon>
        <taxon>Natronomicrosphaera</taxon>
    </lineage>
</organism>
<dbReference type="InterPro" id="IPR016039">
    <property type="entry name" value="Thiolase-like"/>
</dbReference>
<dbReference type="SMART" id="SM00825">
    <property type="entry name" value="PKS_KS"/>
    <property type="match status" value="1"/>
</dbReference>
<feature type="domain" description="Ketosynthase family 3 (KS3)" evidence="5">
    <location>
        <begin position="22"/>
        <end position="444"/>
    </location>
</feature>
<dbReference type="InterPro" id="IPR014031">
    <property type="entry name" value="Ketoacyl_synth_C"/>
</dbReference>
<keyword evidence="7" id="KW-1185">Reference proteome</keyword>
<comment type="similarity">
    <text evidence="1 3">Belongs to the thiolase-like superfamily. Beta-ketoacyl-ACP synthases family.</text>
</comment>
<dbReference type="InterPro" id="IPR020841">
    <property type="entry name" value="PKS_Beta-ketoAc_synthase_dom"/>
</dbReference>
<evidence type="ECO:0000313" key="6">
    <source>
        <dbReference type="EMBL" id="MFA9477443.1"/>
    </source>
</evidence>
<dbReference type="PANTHER" id="PTHR11712">
    <property type="entry name" value="POLYKETIDE SYNTHASE-RELATED"/>
    <property type="match status" value="1"/>
</dbReference>
<gene>
    <name evidence="6" type="ORF">ACERK3_03955</name>
</gene>
<keyword evidence="2 3" id="KW-0808">Transferase</keyword>
<dbReference type="PROSITE" id="PS52004">
    <property type="entry name" value="KS3_2"/>
    <property type="match status" value="1"/>
</dbReference>
<evidence type="ECO:0000259" key="5">
    <source>
        <dbReference type="PROSITE" id="PS52004"/>
    </source>
</evidence>
<feature type="region of interest" description="Disordered" evidence="4">
    <location>
        <begin position="1"/>
        <end position="20"/>
    </location>
</feature>
<sequence length="445" mass="47273">MPANTNAPSRGDGRPRNAPRPAARIVIAGLGLVTPLGHAAWETFAALLAGRTLAERAERPDHIPADVAGVDLVRALGAVRVAQHGSSDPSIDLAERAGREAMFQAGRQPRDVPMVLGTSKGAVKAMTDAREALLQALARGQMDDPPTRLTHQAEAVVHGPQGHLTRQLHHRLGTPPHRHVVAACASSLTALHYARDLLLAAANSKSEIRNPKSPPTAPDHVLVLTADAALLPAFIHSYRRLGVLAPLTTTDYRQRPLDRRRQGFMLSEAGAAVLLKRLPPGVEPGIGEIELLDTAVAAETHDIIRPAPTMPALRHVARRLLAERAIDMLHPHATGTPEHDPLELSIYADVLDEVAPSSHRRPTLYANKGALGHSLGAAGLTAFVLACMTLRTGQRPPMPWLAEPMAEARGFTLTADAGPCSRTGTHAIFAAGFAGHVAGAVVQRH</sequence>
<comment type="caution">
    <text evidence="6">The sequence shown here is derived from an EMBL/GenBank/DDBJ whole genome shotgun (WGS) entry which is preliminary data.</text>
</comment>
<evidence type="ECO:0000256" key="4">
    <source>
        <dbReference type="SAM" id="MobiDB-lite"/>
    </source>
</evidence>
<accession>A0ABV4U562</accession>
<evidence type="ECO:0000313" key="7">
    <source>
        <dbReference type="Proteomes" id="UP001575105"/>
    </source>
</evidence>
<reference evidence="6 7" key="1">
    <citation type="submission" date="2024-08" db="EMBL/GenBank/DDBJ databases">
        <title>Whole-genome sequencing of halo(alkali)philic microorganisms from hypersaline lakes.</title>
        <authorList>
            <person name="Sorokin D.Y."/>
            <person name="Merkel A.Y."/>
            <person name="Messina E."/>
            <person name="Yakimov M."/>
        </authorList>
    </citation>
    <scope>NUCLEOTIDE SEQUENCE [LARGE SCALE GENOMIC DNA]</scope>
    <source>
        <strain evidence="6 7">AB-hyl4</strain>
    </source>
</reference>
<dbReference type="SUPFAM" id="SSF53901">
    <property type="entry name" value="Thiolase-like"/>
    <property type="match status" value="2"/>
</dbReference>
<evidence type="ECO:0000256" key="2">
    <source>
        <dbReference type="ARBA" id="ARBA00022679"/>
    </source>
</evidence>
<dbReference type="Gene3D" id="3.40.47.10">
    <property type="match status" value="2"/>
</dbReference>
<dbReference type="RefSeq" id="WP_425344367.1">
    <property type="nucleotide sequence ID" value="NZ_JBGUBD010000002.1"/>
</dbReference>
<dbReference type="Pfam" id="PF02801">
    <property type="entry name" value="Ketoacyl-synt_C"/>
    <property type="match status" value="1"/>
</dbReference>
<dbReference type="InterPro" id="IPR014030">
    <property type="entry name" value="Ketoacyl_synth_N"/>
</dbReference>
<dbReference type="InterPro" id="IPR000794">
    <property type="entry name" value="Beta-ketoacyl_synthase"/>
</dbReference>
<dbReference type="Proteomes" id="UP001575105">
    <property type="component" value="Unassembled WGS sequence"/>
</dbReference>
<name>A0ABV4U562_9BACT</name>
<dbReference type="EMBL" id="JBGUBD010000002">
    <property type="protein sequence ID" value="MFA9477443.1"/>
    <property type="molecule type" value="Genomic_DNA"/>
</dbReference>
<evidence type="ECO:0000256" key="3">
    <source>
        <dbReference type="RuleBase" id="RU003694"/>
    </source>
</evidence>
<protein>
    <submittedName>
        <fullName evidence="6">Beta-ketoacyl synthase N-terminal-like domain-containing protein</fullName>
    </submittedName>
</protein>
<evidence type="ECO:0000256" key="1">
    <source>
        <dbReference type="ARBA" id="ARBA00008467"/>
    </source>
</evidence>